<protein>
    <recommendedName>
        <fullName evidence="4">Response regulatory domain-containing protein</fullName>
    </recommendedName>
</protein>
<dbReference type="Gene3D" id="3.40.50.2300">
    <property type="match status" value="1"/>
</dbReference>
<accession>A0A072PU78</accession>
<feature type="domain" description="Response regulatory" evidence="4">
    <location>
        <begin position="1"/>
        <end position="65"/>
    </location>
</feature>
<dbReference type="STRING" id="1182545.A0A072PU78"/>
<comment type="caution">
    <text evidence="5">The sequence shown here is derived from an EMBL/GenBank/DDBJ whole genome shotgun (WGS) entry which is preliminary data.</text>
</comment>
<dbReference type="HOGENOM" id="CLU_000445_112_1_1"/>
<evidence type="ECO:0000313" key="6">
    <source>
        <dbReference type="Proteomes" id="UP000027920"/>
    </source>
</evidence>
<dbReference type="InterPro" id="IPR011006">
    <property type="entry name" value="CheY-like_superfamily"/>
</dbReference>
<dbReference type="EMBL" id="AMGV01000001">
    <property type="protein sequence ID" value="KEF63262.1"/>
    <property type="molecule type" value="Genomic_DNA"/>
</dbReference>
<dbReference type="OrthoDB" id="60033at2759"/>
<dbReference type="SUPFAM" id="SSF52172">
    <property type="entry name" value="CheY-like"/>
    <property type="match status" value="1"/>
</dbReference>
<dbReference type="PANTHER" id="PTHR45339">
    <property type="entry name" value="HYBRID SIGNAL TRANSDUCTION HISTIDINE KINASE J"/>
    <property type="match status" value="1"/>
</dbReference>
<comment type="caution">
    <text evidence="3">Lacks conserved residue(s) required for the propagation of feature annotation.</text>
</comment>
<reference evidence="5 6" key="1">
    <citation type="submission" date="2013-03" db="EMBL/GenBank/DDBJ databases">
        <title>The Genome Sequence of Exophiala aquamarina CBS 119918.</title>
        <authorList>
            <consortium name="The Broad Institute Genomics Platform"/>
            <person name="Cuomo C."/>
            <person name="de Hoog S."/>
            <person name="Gorbushina A."/>
            <person name="Walker B."/>
            <person name="Young S.K."/>
            <person name="Zeng Q."/>
            <person name="Gargeya S."/>
            <person name="Fitzgerald M."/>
            <person name="Haas B."/>
            <person name="Abouelleil A."/>
            <person name="Allen A.W."/>
            <person name="Alvarado L."/>
            <person name="Arachchi H.M."/>
            <person name="Berlin A.M."/>
            <person name="Chapman S.B."/>
            <person name="Gainer-Dewar J."/>
            <person name="Goldberg J."/>
            <person name="Griggs A."/>
            <person name="Gujja S."/>
            <person name="Hansen M."/>
            <person name="Howarth C."/>
            <person name="Imamovic A."/>
            <person name="Ireland A."/>
            <person name="Larimer J."/>
            <person name="McCowan C."/>
            <person name="Murphy C."/>
            <person name="Pearson M."/>
            <person name="Poon T.W."/>
            <person name="Priest M."/>
            <person name="Roberts A."/>
            <person name="Saif S."/>
            <person name="Shea T."/>
            <person name="Sisk P."/>
            <person name="Sykes S."/>
            <person name="Wortman J."/>
            <person name="Nusbaum C."/>
            <person name="Birren B."/>
        </authorList>
    </citation>
    <scope>NUCLEOTIDE SEQUENCE [LARGE SCALE GENOMIC DNA]</scope>
    <source>
        <strain evidence="5 6">CBS 119918</strain>
    </source>
</reference>
<keyword evidence="6" id="KW-1185">Reference proteome</keyword>
<name>A0A072PU78_9EURO</name>
<dbReference type="GeneID" id="25276186"/>
<evidence type="ECO:0000256" key="1">
    <source>
        <dbReference type="ARBA" id="ARBA00022553"/>
    </source>
</evidence>
<dbReference type="Proteomes" id="UP000027920">
    <property type="component" value="Unassembled WGS sequence"/>
</dbReference>
<dbReference type="VEuPathDB" id="FungiDB:A1O9_01239"/>
<dbReference type="Pfam" id="PF00072">
    <property type="entry name" value="Response_reg"/>
    <property type="match status" value="1"/>
</dbReference>
<evidence type="ECO:0000256" key="3">
    <source>
        <dbReference type="PROSITE-ProRule" id="PRU00169"/>
    </source>
</evidence>
<dbReference type="GO" id="GO:0000160">
    <property type="term" value="P:phosphorelay signal transduction system"/>
    <property type="evidence" value="ECO:0007669"/>
    <property type="project" value="UniProtKB-KW"/>
</dbReference>
<dbReference type="AlphaFoldDB" id="A0A072PU78"/>
<proteinExistence type="predicted"/>
<sequence length="71" mass="7571">MDGMTATFLIRGFEASNSLRRVPIIALTGLASATARNEALESGMDQFLTKPFSFLQLTEIISGLPPTPAAD</sequence>
<gene>
    <name evidence="5" type="ORF">A1O9_01239</name>
</gene>
<keyword evidence="2" id="KW-0902">Two-component regulatory system</keyword>
<dbReference type="RefSeq" id="XP_013265852.1">
    <property type="nucleotide sequence ID" value="XM_013410398.1"/>
</dbReference>
<dbReference type="PANTHER" id="PTHR45339:SF1">
    <property type="entry name" value="HYBRID SIGNAL TRANSDUCTION HISTIDINE KINASE J"/>
    <property type="match status" value="1"/>
</dbReference>
<evidence type="ECO:0000259" key="4">
    <source>
        <dbReference type="PROSITE" id="PS50110"/>
    </source>
</evidence>
<organism evidence="5 6">
    <name type="scientific">Exophiala aquamarina CBS 119918</name>
    <dbReference type="NCBI Taxonomy" id="1182545"/>
    <lineage>
        <taxon>Eukaryota</taxon>
        <taxon>Fungi</taxon>
        <taxon>Dikarya</taxon>
        <taxon>Ascomycota</taxon>
        <taxon>Pezizomycotina</taxon>
        <taxon>Eurotiomycetes</taxon>
        <taxon>Chaetothyriomycetidae</taxon>
        <taxon>Chaetothyriales</taxon>
        <taxon>Herpotrichiellaceae</taxon>
        <taxon>Exophiala</taxon>
    </lineage>
</organism>
<evidence type="ECO:0000313" key="5">
    <source>
        <dbReference type="EMBL" id="KEF63262.1"/>
    </source>
</evidence>
<evidence type="ECO:0000256" key="2">
    <source>
        <dbReference type="ARBA" id="ARBA00023012"/>
    </source>
</evidence>
<dbReference type="InterPro" id="IPR001789">
    <property type="entry name" value="Sig_transdc_resp-reg_receiver"/>
</dbReference>
<dbReference type="PROSITE" id="PS50110">
    <property type="entry name" value="RESPONSE_REGULATORY"/>
    <property type="match status" value="1"/>
</dbReference>
<keyword evidence="1" id="KW-0597">Phosphoprotein</keyword>